<dbReference type="GO" id="GO:0005829">
    <property type="term" value="C:cytosol"/>
    <property type="evidence" value="ECO:0007669"/>
    <property type="project" value="TreeGrafter"/>
</dbReference>
<evidence type="ECO:0000313" key="1">
    <source>
        <dbReference type="EMBL" id="MVM92889.1"/>
    </source>
</evidence>
<dbReference type="Pfam" id="PF12625">
    <property type="entry name" value="Arabinose_bd"/>
    <property type="match status" value="1"/>
</dbReference>
<dbReference type="AlphaFoldDB" id="A0A0E1FQE4"/>
<accession>A0A0E1FQE4</accession>
<organism evidence="1 2">
    <name type="scientific">Acinetobacter baumannii</name>
    <dbReference type="NCBI Taxonomy" id="470"/>
    <lineage>
        <taxon>Bacteria</taxon>
        <taxon>Pseudomonadati</taxon>
        <taxon>Pseudomonadota</taxon>
        <taxon>Gammaproteobacteria</taxon>
        <taxon>Moraxellales</taxon>
        <taxon>Moraxellaceae</taxon>
        <taxon>Acinetobacter</taxon>
        <taxon>Acinetobacter calcoaceticus/baumannii complex</taxon>
    </lineage>
</organism>
<dbReference type="InterPro" id="IPR032687">
    <property type="entry name" value="AraC-type_N"/>
</dbReference>
<proteinExistence type="predicted"/>
<dbReference type="PANTHER" id="PTHR47894">
    <property type="entry name" value="HTH-TYPE TRANSCRIPTIONAL REGULATOR GADX"/>
    <property type="match status" value="1"/>
</dbReference>
<dbReference type="KEGG" id="abau:IX87_13350"/>
<dbReference type="SMART" id="SM00342">
    <property type="entry name" value="HTH_ARAC"/>
    <property type="match status" value="1"/>
</dbReference>
<evidence type="ECO:0000313" key="2">
    <source>
        <dbReference type="Proteomes" id="UP000439424"/>
    </source>
</evidence>
<comment type="caution">
    <text evidence="1">The sequence shown here is derived from an EMBL/GenBank/DDBJ whole genome shotgun (WGS) entry which is preliminary data.</text>
</comment>
<dbReference type="InterPro" id="IPR009057">
    <property type="entry name" value="Homeodomain-like_sf"/>
</dbReference>
<name>A0A0E1FQE4_ACIBA</name>
<dbReference type="PANTHER" id="PTHR47894:SF1">
    <property type="entry name" value="HTH-TYPE TRANSCRIPTIONAL REGULATOR VQSM"/>
    <property type="match status" value="1"/>
</dbReference>
<reference evidence="1 2" key="1">
    <citation type="submission" date="2019-11" db="EMBL/GenBank/DDBJ databases">
        <title>Multidrug-resistant Acinetobacter baumannii moving toward extensively drug-resistant over fifteen years in South of Brazil.</title>
        <authorList>
            <person name="Fedrigo N.H."/>
            <person name="Cerdeira L."/>
            <person name="Fuga B."/>
            <person name="Marini P.V.B."/>
            <person name="Shinohara D.R."/>
            <person name="Carrara-Marroni F.E."/>
            <person name="Lincopan N."/>
            <person name="Tognim M.C.B."/>
        </authorList>
    </citation>
    <scope>NUCLEOTIDE SEQUENCE [LARGE SCALE GENOMIC DNA]</scope>
    <source>
        <strain evidence="1 2">Ac576</strain>
    </source>
</reference>
<dbReference type="Pfam" id="PF12833">
    <property type="entry name" value="HTH_18"/>
    <property type="match status" value="1"/>
</dbReference>
<dbReference type="KEGG" id="abk:LX00_17705"/>
<protein>
    <submittedName>
        <fullName evidence="1">Helix-turn-helix domain-containing protein</fullName>
    </submittedName>
</protein>
<dbReference type="Gene3D" id="1.10.10.60">
    <property type="entry name" value="Homeodomain-like"/>
    <property type="match status" value="1"/>
</dbReference>
<dbReference type="RefSeq" id="WP_000480931.1">
    <property type="nucleotide sequence ID" value="NZ_CP009534.1"/>
</dbReference>
<dbReference type="GO" id="GO:0000976">
    <property type="term" value="F:transcription cis-regulatory region binding"/>
    <property type="evidence" value="ECO:0007669"/>
    <property type="project" value="TreeGrafter"/>
</dbReference>
<dbReference type="Proteomes" id="UP000439424">
    <property type="component" value="Unassembled WGS sequence"/>
</dbReference>
<dbReference type="GO" id="GO:0003700">
    <property type="term" value="F:DNA-binding transcription factor activity"/>
    <property type="evidence" value="ECO:0007669"/>
    <property type="project" value="InterPro"/>
</dbReference>
<dbReference type="EMBL" id="WPIP01000136">
    <property type="protein sequence ID" value="MVM92889.1"/>
    <property type="molecule type" value="Genomic_DNA"/>
</dbReference>
<dbReference type="SUPFAM" id="SSF46689">
    <property type="entry name" value="Homeodomain-like"/>
    <property type="match status" value="1"/>
</dbReference>
<dbReference type="InterPro" id="IPR018060">
    <property type="entry name" value="HTH_AraC"/>
</dbReference>
<gene>
    <name evidence="1" type="ORF">GNY86_15265</name>
</gene>
<sequence length="334" mass="39610">MFMMSNHFSLICEYLINKKILDSTSCKEICGSFCINNEIFSEYNVFYMKKIINFCANYPNKKISLDINHIHISKFSLLELGALIQENHLKALQFIFQYQQAAYPLAEINLYLNSNIYFEIKPNLFTTVTDSSYIFCVEYHLNQIMQTIRYFIPTIKYPKKINLRFPEPQNAQLYRDFFNCEIIFNSTENQIFFDISRNFLTKKIEPLDYSEIDKKIKDLLNTMQPKNCNHTNLKNKIYSILIQSGNTIPDEISIANQLNMHTRTLRRKLKLENESFRNLIKNYKMHKAIELLINSNLSYKEIAFLLGFKSFSSFSKAFKTWTNKTPQEFRDQVK</sequence>
<dbReference type="PROSITE" id="PS01124">
    <property type="entry name" value="HTH_ARAC_FAMILY_2"/>
    <property type="match status" value="1"/>
</dbReference>